<keyword evidence="1" id="KW-0472">Membrane</keyword>
<feature type="transmembrane region" description="Helical" evidence="1">
    <location>
        <begin position="190"/>
        <end position="208"/>
    </location>
</feature>
<feature type="transmembrane region" description="Helical" evidence="1">
    <location>
        <begin position="214"/>
        <end position="232"/>
    </location>
</feature>
<feature type="transmembrane region" description="Helical" evidence="1">
    <location>
        <begin position="121"/>
        <end position="138"/>
    </location>
</feature>
<dbReference type="PANTHER" id="PTHR39419">
    <property type="entry name" value="SLL0814 PROTEIN"/>
    <property type="match status" value="1"/>
</dbReference>
<dbReference type="InterPro" id="IPR007354">
    <property type="entry name" value="CruF-like"/>
</dbReference>
<organism evidence="2 3">
    <name type="scientific">Sphaerisporangium album</name>
    <dbReference type="NCBI Taxonomy" id="509200"/>
    <lineage>
        <taxon>Bacteria</taxon>
        <taxon>Bacillati</taxon>
        <taxon>Actinomycetota</taxon>
        <taxon>Actinomycetes</taxon>
        <taxon>Streptosporangiales</taxon>
        <taxon>Streptosporangiaceae</taxon>
        <taxon>Sphaerisporangium</taxon>
    </lineage>
</organism>
<evidence type="ECO:0000313" key="2">
    <source>
        <dbReference type="EMBL" id="RCG22854.1"/>
    </source>
</evidence>
<keyword evidence="1" id="KW-1133">Transmembrane helix</keyword>
<evidence type="ECO:0000256" key="1">
    <source>
        <dbReference type="SAM" id="Phobius"/>
    </source>
</evidence>
<reference evidence="2 3" key="1">
    <citation type="submission" date="2018-06" db="EMBL/GenBank/DDBJ databases">
        <title>Sphaerisporangium craniellae sp. nov., isolated from a marine sponge in the South China Sea.</title>
        <authorList>
            <person name="Li L."/>
        </authorList>
    </citation>
    <scope>NUCLEOTIDE SEQUENCE [LARGE SCALE GENOMIC DNA]</scope>
    <source>
        <strain evidence="2 3">CCTCC AA 208026</strain>
    </source>
</reference>
<dbReference type="EMBL" id="QOIL01000027">
    <property type="protein sequence ID" value="RCG22854.1"/>
    <property type="molecule type" value="Genomic_DNA"/>
</dbReference>
<feature type="transmembrane region" description="Helical" evidence="1">
    <location>
        <begin position="42"/>
        <end position="61"/>
    </location>
</feature>
<feature type="transmembrane region" description="Helical" evidence="1">
    <location>
        <begin position="158"/>
        <end position="178"/>
    </location>
</feature>
<accession>A0A367EXK0</accession>
<dbReference type="PANTHER" id="PTHR39419:SF1">
    <property type="entry name" value="SLL0814 PROTEIN"/>
    <property type="match status" value="1"/>
</dbReference>
<sequence>MVVVQVMSGLDPKPVRLTSVVVLLLAASVVAFTSAAHGPRRAGAAFGAAVAAGYAAEWVGIRTGVPFGTYRYTDLLWPRPGGVPVVVAVAWGGMGLAAHAVASMATRTQRRGASTPRRGRLARLAVGALALTAWDLFLDPQMIRLGLWTWAEEGPYRGVPLSDFAGWLVVSLLVMALIDPVLTGTSTGAAAVYTVMAFMETLAFAAVFVPPDPLVAATGGTAMGLFAALAWTRRIRGRKWERRWPWRR</sequence>
<dbReference type="AlphaFoldDB" id="A0A367EXK0"/>
<dbReference type="Proteomes" id="UP000253094">
    <property type="component" value="Unassembled WGS sequence"/>
</dbReference>
<dbReference type="Pfam" id="PF04240">
    <property type="entry name" value="Caroten_synth"/>
    <property type="match status" value="1"/>
</dbReference>
<evidence type="ECO:0000313" key="3">
    <source>
        <dbReference type="Proteomes" id="UP000253094"/>
    </source>
</evidence>
<keyword evidence="3" id="KW-1185">Reference proteome</keyword>
<comment type="caution">
    <text evidence="2">The sequence shown here is derived from an EMBL/GenBank/DDBJ whole genome shotgun (WGS) entry which is preliminary data.</text>
</comment>
<name>A0A367EXK0_9ACTN</name>
<feature type="transmembrane region" description="Helical" evidence="1">
    <location>
        <begin position="15"/>
        <end position="35"/>
    </location>
</feature>
<gene>
    <name evidence="2" type="ORF">DQ384_35050</name>
</gene>
<proteinExistence type="predicted"/>
<dbReference type="OrthoDB" id="9811293at2"/>
<protein>
    <submittedName>
        <fullName evidence="2">Carotenoid biosynthesis protein</fullName>
    </submittedName>
</protein>
<feature type="transmembrane region" description="Helical" evidence="1">
    <location>
        <begin position="81"/>
        <end position="101"/>
    </location>
</feature>
<keyword evidence="1" id="KW-0812">Transmembrane</keyword>